<evidence type="ECO:0000313" key="4">
    <source>
        <dbReference type="Proteomes" id="UP000452141"/>
    </source>
</evidence>
<dbReference type="Proteomes" id="UP000452141">
    <property type="component" value="Unassembled WGS sequence"/>
</dbReference>
<keyword evidence="1" id="KW-0812">Transmembrane</keyword>
<evidence type="ECO:0000259" key="2">
    <source>
        <dbReference type="Pfam" id="PF09648"/>
    </source>
</evidence>
<dbReference type="AlphaFoldDB" id="A0A844FNY9"/>
<evidence type="ECO:0000313" key="3">
    <source>
        <dbReference type="EMBL" id="MST80098.1"/>
    </source>
</evidence>
<feature type="domain" description="Regulatory protein YycH-like" evidence="2">
    <location>
        <begin position="35"/>
        <end position="254"/>
    </location>
</feature>
<gene>
    <name evidence="3" type="ORF">FYJ61_06450</name>
</gene>
<accession>A0A844FNY9</accession>
<dbReference type="Pfam" id="PF09648">
    <property type="entry name" value="YycI"/>
    <property type="match status" value="1"/>
</dbReference>
<comment type="caution">
    <text evidence="3">The sequence shown here is derived from an EMBL/GenBank/DDBJ whole genome shotgun (WGS) entry which is preliminary data.</text>
</comment>
<feature type="transmembrane region" description="Helical" evidence="1">
    <location>
        <begin position="7"/>
        <end position="26"/>
    </location>
</feature>
<name>A0A844FNY9_9LACO</name>
<proteinExistence type="predicted"/>
<protein>
    <recommendedName>
        <fullName evidence="2">Regulatory protein YycH-like domain-containing protein</fullName>
    </recommendedName>
</protein>
<dbReference type="Gene3D" id="2.40.128.690">
    <property type="entry name" value="YycH protein, domain 3-like"/>
    <property type="match status" value="1"/>
</dbReference>
<reference evidence="3 4" key="1">
    <citation type="submission" date="2019-08" db="EMBL/GenBank/DDBJ databases">
        <title>In-depth cultivation of the pig gut microbiome towards novel bacterial diversity and tailored functional studies.</title>
        <authorList>
            <person name="Wylensek D."/>
            <person name="Hitch T.C.A."/>
            <person name="Clavel T."/>
        </authorList>
    </citation>
    <scope>NUCLEOTIDE SEQUENCE [LARGE SCALE GENOMIC DNA]</scope>
    <source>
        <strain evidence="3 4">WCA-470BD-2E</strain>
    </source>
</reference>
<organism evidence="3 4">
    <name type="scientific">Lactobacillus equicursoris</name>
    <dbReference type="NCBI Taxonomy" id="420645"/>
    <lineage>
        <taxon>Bacteria</taxon>
        <taxon>Bacillati</taxon>
        <taxon>Bacillota</taxon>
        <taxon>Bacilli</taxon>
        <taxon>Lactobacillales</taxon>
        <taxon>Lactobacillaceae</taxon>
        <taxon>Lactobacillus</taxon>
    </lineage>
</organism>
<dbReference type="GO" id="GO:0016020">
    <property type="term" value="C:membrane"/>
    <property type="evidence" value="ECO:0007669"/>
    <property type="project" value="InterPro"/>
</dbReference>
<dbReference type="RefSeq" id="WP_154487011.1">
    <property type="nucleotide sequence ID" value="NZ_VUMW01000016.1"/>
</dbReference>
<keyword evidence="1" id="KW-0472">Membrane</keyword>
<sequence>MDHRKIEWLFLILFLLVDIYLFVELWQAPVTLTSSTTSTTSTANLKSEMKSDNITLPKLSKQSGSGYYLASKNKSDLKEKAKTLSSDLTTSYSDSDNILYGTLKTPIALERMTVKNFKNDTNYVLHSKDYVYDSSLSNSSTYVYLQKTKFGTLYSGAGQLVINVKDKAITGYYQTYLNDLTSVRELQATISPWRAVTNLYTTRELTSNSKVMWVKPAYTRLTKVKGNVIFVPTWLVLIENKRSKSTALKRINAFSGQLMQTNAINE</sequence>
<keyword evidence="1" id="KW-1133">Transmembrane helix</keyword>
<dbReference type="EMBL" id="VUMW01000016">
    <property type="protein sequence ID" value="MST80098.1"/>
    <property type="molecule type" value="Genomic_DNA"/>
</dbReference>
<dbReference type="InterPro" id="IPR018604">
    <property type="entry name" value="YycI-like"/>
</dbReference>
<evidence type="ECO:0000256" key="1">
    <source>
        <dbReference type="SAM" id="Phobius"/>
    </source>
</evidence>